<organism evidence="15 16">
    <name type="scientific">Leptobrachium leishanense</name>
    <name type="common">Leishan spiny toad</name>
    <dbReference type="NCBI Taxonomy" id="445787"/>
    <lineage>
        <taxon>Eukaryota</taxon>
        <taxon>Metazoa</taxon>
        <taxon>Chordata</taxon>
        <taxon>Craniata</taxon>
        <taxon>Vertebrata</taxon>
        <taxon>Euteleostomi</taxon>
        <taxon>Amphibia</taxon>
        <taxon>Batrachia</taxon>
        <taxon>Anura</taxon>
        <taxon>Pelobatoidea</taxon>
        <taxon>Megophryidae</taxon>
        <taxon>Leptobrachium</taxon>
    </lineage>
</organism>
<evidence type="ECO:0000256" key="10">
    <source>
        <dbReference type="ARBA" id="ARBA00023170"/>
    </source>
</evidence>
<evidence type="ECO:0000256" key="3">
    <source>
        <dbReference type="ARBA" id="ARBA00022475"/>
    </source>
</evidence>
<comment type="subcellular location">
    <subcellularLocation>
        <location evidence="1 13">Cell membrane</location>
        <topology evidence="1 13">Multi-pass membrane protein</topology>
    </subcellularLocation>
</comment>
<dbReference type="Ensembl" id="ENSLLET00000022067.1">
    <property type="protein sequence ID" value="ENSLLEP00000021247.1"/>
    <property type="gene ID" value="ENSLLEG00000013428.1"/>
</dbReference>
<dbReference type="FunFam" id="1.10.1220.70:FF:000001">
    <property type="entry name" value="Olfactory receptor"/>
    <property type="match status" value="1"/>
</dbReference>
<feature type="transmembrane region" description="Helical" evidence="13">
    <location>
        <begin position="270"/>
        <end position="290"/>
    </location>
</feature>
<evidence type="ECO:0000313" key="16">
    <source>
        <dbReference type="Proteomes" id="UP000694569"/>
    </source>
</evidence>
<dbReference type="CDD" id="cd15225">
    <property type="entry name" value="7tmA_OR10A-like"/>
    <property type="match status" value="1"/>
</dbReference>
<dbReference type="FunFam" id="1.20.1070.10:FF:000001">
    <property type="entry name" value="Olfactory receptor"/>
    <property type="match status" value="1"/>
</dbReference>
<keyword evidence="6 13" id="KW-0552">Olfaction</keyword>
<evidence type="ECO:0000259" key="14">
    <source>
        <dbReference type="PROSITE" id="PS50262"/>
    </source>
</evidence>
<dbReference type="GO" id="GO:0004930">
    <property type="term" value="F:G protein-coupled receptor activity"/>
    <property type="evidence" value="ECO:0007669"/>
    <property type="project" value="UniProtKB-KW"/>
</dbReference>
<evidence type="ECO:0000256" key="9">
    <source>
        <dbReference type="ARBA" id="ARBA00023136"/>
    </source>
</evidence>
<evidence type="ECO:0000313" key="15">
    <source>
        <dbReference type="Ensembl" id="ENSLLEP00000021247.1"/>
    </source>
</evidence>
<feature type="transmembrane region" description="Helical" evidence="13">
    <location>
        <begin position="24"/>
        <end position="49"/>
    </location>
</feature>
<dbReference type="PRINTS" id="PR00237">
    <property type="entry name" value="GPCRRHODOPSN"/>
</dbReference>
<protein>
    <recommendedName>
        <fullName evidence="13">Olfactory receptor</fullName>
    </recommendedName>
</protein>
<evidence type="ECO:0000256" key="5">
    <source>
        <dbReference type="ARBA" id="ARBA00022692"/>
    </source>
</evidence>
<keyword evidence="16" id="KW-1185">Reference proteome</keyword>
<accession>A0A8C5N2H8</accession>
<dbReference type="InterPro" id="IPR000276">
    <property type="entry name" value="GPCR_Rhodpsn"/>
</dbReference>
<dbReference type="GO" id="GO:0005886">
    <property type="term" value="C:plasma membrane"/>
    <property type="evidence" value="ECO:0007669"/>
    <property type="project" value="UniProtKB-SubCell"/>
</dbReference>
<dbReference type="OrthoDB" id="9008036at2759"/>
<dbReference type="PROSITE" id="PS00237">
    <property type="entry name" value="G_PROTEIN_RECEP_F1_1"/>
    <property type="match status" value="1"/>
</dbReference>
<evidence type="ECO:0000256" key="12">
    <source>
        <dbReference type="RuleBase" id="RU000688"/>
    </source>
</evidence>
<keyword evidence="11 12" id="KW-0807">Transducer</keyword>
<dbReference type="InterPro" id="IPR000725">
    <property type="entry name" value="Olfact_rcpt"/>
</dbReference>
<dbReference type="PROSITE" id="PS50262">
    <property type="entry name" value="G_PROTEIN_RECEP_F1_2"/>
    <property type="match status" value="1"/>
</dbReference>
<evidence type="ECO:0000256" key="2">
    <source>
        <dbReference type="ARBA" id="ARBA00010663"/>
    </source>
</evidence>
<evidence type="ECO:0000256" key="8">
    <source>
        <dbReference type="ARBA" id="ARBA00023040"/>
    </source>
</evidence>
<dbReference type="SUPFAM" id="SSF81321">
    <property type="entry name" value="Family A G protein-coupled receptor-like"/>
    <property type="match status" value="1"/>
</dbReference>
<feature type="transmembrane region" description="Helical" evidence="13">
    <location>
        <begin position="100"/>
        <end position="118"/>
    </location>
</feature>
<evidence type="ECO:0000256" key="4">
    <source>
        <dbReference type="ARBA" id="ARBA00022606"/>
    </source>
</evidence>
<dbReference type="Pfam" id="PF13853">
    <property type="entry name" value="7tm_4"/>
    <property type="match status" value="1"/>
</dbReference>
<comment type="similarity">
    <text evidence="2 12">Belongs to the G-protein coupled receptor 1 family.</text>
</comment>
<sequence>MRNNTNVKEFILVGLSEITAYQPLLFLVFLCIYIVTLCGNLCMIVAYNLNSKLHTPMYFNLANFAFTEMGYVTTIVPKMLENFLAERKTITFNGCATQMYFAFLFAGVECYLLAAMAYDRYNAICHPLLYITIMSRKVCLQLVVGSWMLSAVNALIHNVLTFTLTFCGSNTINHFFCDVPPVLELACTSTKINEIVLFIGGGCVLISSITVITISYVRIISTILNMNSSSGRKKAFSTCTSHFTVVAIFYGSAIFMYFRPKSSYSMHQDSLASLMYTVIAPLLNPFIYSLRNKDVKEALRSLKDGFV</sequence>
<dbReference type="Gene3D" id="1.20.1070.10">
    <property type="entry name" value="Rhodopsin 7-helix transmembrane proteins"/>
    <property type="match status" value="1"/>
</dbReference>
<feature type="domain" description="G-protein coupled receptors family 1 profile" evidence="14">
    <location>
        <begin position="39"/>
        <end position="288"/>
    </location>
</feature>
<evidence type="ECO:0000256" key="11">
    <source>
        <dbReference type="ARBA" id="ARBA00023224"/>
    </source>
</evidence>
<dbReference type="GO" id="GO:0004984">
    <property type="term" value="F:olfactory receptor activity"/>
    <property type="evidence" value="ECO:0007669"/>
    <property type="project" value="InterPro"/>
</dbReference>
<reference evidence="15" key="2">
    <citation type="submission" date="2025-09" db="UniProtKB">
        <authorList>
            <consortium name="Ensembl"/>
        </authorList>
    </citation>
    <scope>IDENTIFICATION</scope>
</reference>
<name>A0A8C5N2H8_9ANUR</name>
<evidence type="ECO:0000256" key="13">
    <source>
        <dbReference type="RuleBase" id="RU363047"/>
    </source>
</evidence>
<keyword evidence="7 13" id="KW-1133">Transmembrane helix</keyword>
<keyword evidence="9 13" id="KW-0472">Membrane</keyword>
<keyword evidence="5 12" id="KW-0812">Transmembrane</keyword>
<feature type="transmembrane region" description="Helical" evidence="13">
    <location>
        <begin position="195"/>
        <end position="217"/>
    </location>
</feature>
<reference evidence="15" key="1">
    <citation type="submission" date="2025-08" db="UniProtKB">
        <authorList>
            <consortium name="Ensembl"/>
        </authorList>
    </citation>
    <scope>IDENTIFICATION</scope>
</reference>
<dbReference type="InterPro" id="IPR017452">
    <property type="entry name" value="GPCR_Rhodpsn_7TM"/>
</dbReference>
<feature type="transmembrane region" description="Helical" evidence="13">
    <location>
        <begin position="238"/>
        <end position="258"/>
    </location>
</feature>
<evidence type="ECO:0000256" key="6">
    <source>
        <dbReference type="ARBA" id="ARBA00022725"/>
    </source>
</evidence>
<evidence type="ECO:0000256" key="7">
    <source>
        <dbReference type="ARBA" id="ARBA00022989"/>
    </source>
</evidence>
<evidence type="ECO:0000256" key="1">
    <source>
        <dbReference type="ARBA" id="ARBA00004651"/>
    </source>
</evidence>
<feature type="transmembrane region" description="Helical" evidence="13">
    <location>
        <begin position="138"/>
        <end position="156"/>
    </location>
</feature>
<dbReference type="InterPro" id="IPR050516">
    <property type="entry name" value="Olfactory_GPCR"/>
</dbReference>
<keyword evidence="8 12" id="KW-0297">G-protein coupled receptor</keyword>
<keyword evidence="10 12" id="KW-0675">Receptor</keyword>
<dbReference type="AlphaFoldDB" id="A0A8C5N2H8"/>
<proteinExistence type="inferred from homology"/>
<dbReference type="PANTHER" id="PTHR26452">
    <property type="entry name" value="OLFACTORY RECEPTOR"/>
    <property type="match status" value="1"/>
</dbReference>
<keyword evidence="4 13" id="KW-0716">Sensory transduction</keyword>
<dbReference type="Proteomes" id="UP000694569">
    <property type="component" value="Unplaced"/>
</dbReference>
<keyword evidence="3 13" id="KW-1003">Cell membrane</keyword>
<dbReference type="PRINTS" id="PR00245">
    <property type="entry name" value="OLFACTORYR"/>
</dbReference>
<dbReference type="GeneTree" id="ENSGT01140000282524"/>